<evidence type="ECO:0000313" key="3">
    <source>
        <dbReference type="EMBL" id="CAG9787586.1"/>
    </source>
</evidence>
<evidence type="ECO:0000313" key="4">
    <source>
        <dbReference type="Proteomes" id="UP001153714"/>
    </source>
</evidence>
<feature type="domain" description="FP protein C-terminal" evidence="2">
    <location>
        <begin position="261"/>
        <end position="312"/>
    </location>
</feature>
<gene>
    <name evidence="3" type="ORF">DIATSA_LOCUS5456</name>
</gene>
<dbReference type="Proteomes" id="UP001153714">
    <property type="component" value="Chromosome 18"/>
</dbReference>
<protein>
    <recommendedName>
        <fullName evidence="2">FP protein C-terminal domain-containing protein</fullName>
    </recommendedName>
</protein>
<dbReference type="EMBL" id="OU893349">
    <property type="protein sequence ID" value="CAG9787586.1"/>
    <property type="molecule type" value="Genomic_DNA"/>
</dbReference>
<dbReference type="AlphaFoldDB" id="A0A9N9R0T2"/>
<evidence type="ECO:0000259" key="2">
    <source>
        <dbReference type="Pfam" id="PF25298"/>
    </source>
</evidence>
<proteinExistence type="predicted"/>
<dbReference type="Pfam" id="PF25298">
    <property type="entry name" value="Baculo_FP_2nd"/>
    <property type="match status" value="1"/>
</dbReference>
<dbReference type="OrthoDB" id="7480141at2759"/>
<sequence length="314" mass="35765">MPRVNRSPPRLLTSDSLLPQITHCKSDSNLPDCAGLQIPTNAPALCREATSDPNLALRKRKRGDEVDKDEIIAMFAMLKKEQEERFSALMNKIETGIKAHTDQNSAILSSIEFLGQKYDELVTRIDTLEREKIEDSKQIKLLEARLEHFERFHRISSIEVRNVPKTSVETKTDLLNLVQKVGTALSVPLQAADIRDVYRINTRKDTNQPIVAELTSVILRDKIISNVKTHNKLNSQNKFSTSNIKLDGPQKPIFISENLAPQTKKLFFLARETAKEFGYKYCWTSRGKVYMRRTDGAPFVRVNNEGDLEKVKSK</sequence>
<evidence type="ECO:0000256" key="1">
    <source>
        <dbReference type="SAM" id="Coils"/>
    </source>
</evidence>
<reference evidence="3" key="2">
    <citation type="submission" date="2022-10" db="EMBL/GenBank/DDBJ databases">
        <authorList>
            <consortium name="ENA_rothamsted_submissions"/>
            <consortium name="culmorum"/>
            <person name="King R."/>
        </authorList>
    </citation>
    <scope>NUCLEOTIDE SEQUENCE</scope>
</reference>
<name>A0A9N9R0T2_9NEOP</name>
<keyword evidence="4" id="KW-1185">Reference proteome</keyword>
<organism evidence="3 4">
    <name type="scientific">Diatraea saccharalis</name>
    <name type="common">sugarcane borer</name>
    <dbReference type="NCBI Taxonomy" id="40085"/>
    <lineage>
        <taxon>Eukaryota</taxon>
        <taxon>Metazoa</taxon>
        <taxon>Ecdysozoa</taxon>
        <taxon>Arthropoda</taxon>
        <taxon>Hexapoda</taxon>
        <taxon>Insecta</taxon>
        <taxon>Pterygota</taxon>
        <taxon>Neoptera</taxon>
        <taxon>Endopterygota</taxon>
        <taxon>Lepidoptera</taxon>
        <taxon>Glossata</taxon>
        <taxon>Ditrysia</taxon>
        <taxon>Pyraloidea</taxon>
        <taxon>Crambidae</taxon>
        <taxon>Crambinae</taxon>
        <taxon>Diatraea</taxon>
    </lineage>
</organism>
<accession>A0A9N9R0T2</accession>
<keyword evidence="1" id="KW-0175">Coiled coil</keyword>
<feature type="coiled-coil region" evidence="1">
    <location>
        <begin position="111"/>
        <end position="145"/>
    </location>
</feature>
<dbReference type="InterPro" id="IPR057251">
    <property type="entry name" value="FP_C"/>
</dbReference>
<reference evidence="3" key="1">
    <citation type="submission" date="2021-12" db="EMBL/GenBank/DDBJ databases">
        <authorList>
            <person name="King R."/>
        </authorList>
    </citation>
    <scope>NUCLEOTIDE SEQUENCE</scope>
</reference>